<dbReference type="Proteomes" id="UP000006911">
    <property type="component" value="Unassembled WGS sequence"/>
</dbReference>
<sequence>MAEVFFIVRLRNLVVGIPTYGTISRGLYASVMLYVK</sequence>
<dbReference type="AlphaFoldDB" id="D5GGM1"/>
<dbReference type="HOGENOM" id="CLU_3360021_0_0_1"/>
<gene>
    <name evidence="1" type="ORF">GSTUM_00007416001</name>
</gene>
<reference evidence="1 2" key="1">
    <citation type="journal article" date="2010" name="Nature">
        <title>Perigord black truffle genome uncovers evolutionary origins and mechanisms of symbiosis.</title>
        <authorList>
            <person name="Martin F."/>
            <person name="Kohler A."/>
            <person name="Murat C."/>
            <person name="Balestrini R."/>
            <person name="Coutinho P.M."/>
            <person name="Jaillon O."/>
            <person name="Montanini B."/>
            <person name="Morin E."/>
            <person name="Noel B."/>
            <person name="Percudani R."/>
            <person name="Porcel B."/>
            <person name="Rubini A."/>
            <person name="Amicucci A."/>
            <person name="Amselem J."/>
            <person name="Anthouard V."/>
            <person name="Arcioni S."/>
            <person name="Artiguenave F."/>
            <person name="Aury J.M."/>
            <person name="Ballario P."/>
            <person name="Bolchi A."/>
            <person name="Brenna A."/>
            <person name="Brun A."/>
            <person name="Buee M."/>
            <person name="Cantarel B."/>
            <person name="Chevalier G."/>
            <person name="Couloux A."/>
            <person name="Da Silva C."/>
            <person name="Denoeud F."/>
            <person name="Duplessis S."/>
            <person name="Ghignone S."/>
            <person name="Hilselberger B."/>
            <person name="Iotti M."/>
            <person name="Marcais B."/>
            <person name="Mello A."/>
            <person name="Miranda M."/>
            <person name="Pacioni G."/>
            <person name="Quesneville H."/>
            <person name="Riccioni C."/>
            <person name="Ruotolo R."/>
            <person name="Splivallo R."/>
            <person name="Stocchi V."/>
            <person name="Tisserant E."/>
            <person name="Viscomi A.R."/>
            <person name="Zambonelli A."/>
            <person name="Zampieri E."/>
            <person name="Henrissat B."/>
            <person name="Lebrun M.H."/>
            <person name="Paolocci F."/>
            <person name="Bonfante P."/>
            <person name="Ottonello S."/>
            <person name="Wincker P."/>
        </authorList>
    </citation>
    <scope>NUCLEOTIDE SEQUENCE [LARGE SCALE GENOMIC DNA]</scope>
    <source>
        <strain evidence="1 2">Mel28</strain>
    </source>
</reference>
<name>D5GGM1_TUBMM</name>
<protein>
    <submittedName>
        <fullName evidence="1">(Perigord truffle) hypothetical protein</fullName>
    </submittedName>
</protein>
<accession>D5GGM1</accession>
<dbReference type="KEGG" id="tml:GSTUM_00007416001"/>
<organism evidence="1 2">
    <name type="scientific">Tuber melanosporum (strain Mel28)</name>
    <name type="common">Perigord black truffle</name>
    <dbReference type="NCBI Taxonomy" id="656061"/>
    <lineage>
        <taxon>Eukaryota</taxon>
        <taxon>Fungi</taxon>
        <taxon>Dikarya</taxon>
        <taxon>Ascomycota</taxon>
        <taxon>Pezizomycotina</taxon>
        <taxon>Pezizomycetes</taxon>
        <taxon>Pezizales</taxon>
        <taxon>Tuberaceae</taxon>
        <taxon>Tuber</taxon>
    </lineage>
</organism>
<proteinExistence type="predicted"/>
<dbReference type="EMBL" id="FN430275">
    <property type="protein sequence ID" value="CAZ83643.1"/>
    <property type="molecule type" value="Genomic_DNA"/>
</dbReference>
<dbReference type="GeneID" id="9185565"/>
<evidence type="ECO:0000313" key="1">
    <source>
        <dbReference type="EMBL" id="CAZ83643.1"/>
    </source>
</evidence>
<dbReference type="RefSeq" id="XP_002839452.1">
    <property type="nucleotide sequence ID" value="XM_002839406.1"/>
</dbReference>
<dbReference type="InParanoid" id="D5GGM1"/>
<evidence type="ECO:0000313" key="2">
    <source>
        <dbReference type="Proteomes" id="UP000006911"/>
    </source>
</evidence>
<keyword evidence="2" id="KW-1185">Reference proteome</keyword>